<evidence type="ECO:0000256" key="2">
    <source>
        <dbReference type="ARBA" id="ARBA00023136"/>
    </source>
</evidence>
<comment type="subcellular location">
    <subcellularLocation>
        <location evidence="1">Membrane</location>
    </subcellularLocation>
</comment>
<evidence type="ECO:0000313" key="3">
    <source>
        <dbReference type="EMBL" id="GAA4486148.1"/>
    </source>
</evidence>
<keyword evidence="2" id="KW-0472">Membrane</keyword>
<comment type="caution">
    <text evidence="3">The sequence shown here is derived from an EMBL/GenBank/DDBJ whole genome shotgun (WGS) entry which is preliminary data.</text>
</comment>
<dbReference type="Proteomes" id="UP001501183">
    <property type="component" value="Unassembled WGS sequence"/>
</dbReference>
<evidence type="ECO:0008006" key="5">
    <source>
        <dbReference type="Google" id="ProtNLM"/>
    </source>
</evidence>
<organism evidence="3 4">
    <name type="scientific">Rhodococcus olei</name>
    <dbReference type="NCBI Taxonomy" id="2161675"/>
    <lineage>
        <taxon>Bacteria</taxon>
        <taxon>Bacillati</taxon>
        <taxon>Actinomycetota</taxon>
        <taxon>Actinomycetes</taxon>
        <taxon>Mycobacteriales</taxon>
        <taxon>Nocardiaceae</taxon>
        <taxon>Rhodococcus</taxon>
    </lineage>
</organism>
<dbReference type="PANTHER" id="PTHR37042">
    <property type="entry name" value="OUTER MEMBRANE PROTEIN RV1973"/>
    <property type="match status" value="1"/>
</dbReference>
<dbReference type="RefSeq" id="WP_345349734.1">
    <property type="nucleotide sequence ID" value="NZ_BAABFB010000066.1"/>
</dbReference>
<keyword evidence="4" id="KW-1185">Reference proteome</keyword>
<sequence>MRGRPTRLVWLLATLALILAVVAAILFVRVDRADERSGDAARAAVAQAAGEGAAALLTYTPDTVAADMYTATQRLTGDFRDQFGRLTDTVVVPASRAQGITRTATVTGTGVSAVDGDTAEALVFLRQVTRTAAAPDPVGETVGARVQLTRVDGTWLISGFEAS</sequence>
<evidence type="ECO:0000256" key="1">
    <source>
        <dbReference type="ARBA" id="ARBA00004370"/>
    </source>
</evidence>
<evidence type="ECO:0000313" key="4">
    <source>
        <dbReference type="Proteomes" id="UP001501183"/>
    </source>
</evidence>
<dbReference type="PANTHER" id="PTHR37042:SF4">
    <property type="entry name" value="OUTER MEMBRANE PROTEIN RV1973"/>
    <property type="match status" value="1"/>
</dbReference>
<protein>
    <recommendedName>
        <fullName evidence="5">Mce-associated membrane protein</fullName>
    </recommendedName>
</protein>
<reference evidence="4" key="1">
    <citation type="journal article" date="2019" name="Int. J. Syst. Evol. Microbiol.">
        <title>The Global Catalogue of Microorganisms (GCM) 10K type strain sequencing project: providing services to taxonomists for standard genome sequencing and annotation.</title>
        <authorList>
            <consortium name="The Broad Institute Genomics Platform"/>
            <consortium name="The Broad Institute Genome Sequencing Center for Infectious Disease"/>
            <person name="Wu L."/>
            <person name="Ma J."/>
        </authorList>
    </citation>
    <scope>NUCLEOTIDE SEQUENCE [LARGE SCALE GENOMIC DNA]</scope>
    <source>
        <strain evidence="4">JCM 32206</strain>
    </source>
</reference>
<accession>A0ABP8PGA2</accession>
<gene>
    <name evidence="3" type="ORF">GCM10023094_42030</name>
</gene>
<name>A0ABP8PGA2_9NOCA</name>
<proteinExistence type="predicted"/>
<dbReference type="EMBL" id="BAABFB010000066">
    <property type="protein sequence ID" value="GAA4486148.1"/>
    <property type="molecule type" value="Genomic_DNA"/>
</dbReference>